<name>A0ABS4EI84_9HYPH</name>
<accession>A0ABS4EI84</accession>
<comment type="caution">
    <text evidence="2">The sequence shown here is derived from an EMBL/GenBank/DDBJ whole genome shotgun (WGS) entry which is preliminary data.</text>
</comment>
<gene>
    <name evidence="2" type="ORF">J2Z75_001138</name>
</gene>
<feature type="region of interest" description="Disordered" evidence="1">
    <location>
        <begin position="98"/>
        <end position="129"/>
    </location>
</feature>
<dbReference type="Proteomes" id="UP000823786">
    <property type="component" value="Unassembled WGS sequence"/>
</dbReference>
<dbReference type="PANTHER" id="PTHR38585:SF1">
    <property type="entry name" value="TRANSMEMBRANE PROTEIN"/>
    <property type="match status" value="1"/>
</dbReference>
<evidence type="ECO:0000313" key="3">
    <source>
        <dbReference type="Proteomes" id="UP000823786"/>
    </source>
</evidence>
<evidence type="ECO:0000313" key="2">
    <source>
        <dbReference type="EMBL" id="MBP1857642.1"/>
    </source>
</evidence>
<sequence>MAVSTRSSAAGKSSHFHCIHRKINVSPIFFQPEFILVIAAARRIARPNGKRMAWPMIATDPADLSLPQLSYRQAAMAVEIRALALCLEWKAGFRPEQPRVPAGSPDGGQWVGDGSESRPIRVSRRGPRGGGQVRILGRWQPVTPAQEARLAVSIGRMQEALRAVHRRDPNWRPTPQAYETVEGLIRANESVAQEAMLRALQLRLPRTGIGPYGKEWITAPRTNRRLNGAEQAEIDRIGRTYGCHWCGTKMPGTPRGQFVGDHQVPKSVGKPSRIYPHCWPCSKSQGGLISQGRY</sequence>
<dbReference type="PANTHER" id="PTHR38585">
    <property type="entry name" value="TRANSMEMBRANE PROTEIN"/>
    <property type="match status" value="1"/>
</dbReference>
<keyword evidence="3" id="KW-1185">Reference proteome</keyword>
<evidence type="ECO:0000256" key="1">
    <source>
        <dbReference type="SAM" id="MobiDB-lite"/>
    </source>
</evidence>
<dbReference type="EMBL" id="JAGGJV010000002">
    <property type="protein sequence ID" value="MBP1857642.1"/>
    <property type="molecule type" value="Genomic_DNA"/>
</dbReference>
<proteinExistence type="predicted"/>
<reference evidence="2 3" key="1">
    <citation type="submission" date="2021-03" db="EMBL/GenBank/DDBJ databases">
        <title>Genomic Encyclopedia of Type Strains, Phase IV (KMG-IV): sequencing the most valuable type-strain genomes for metagenomic binning, comparative biology and taxonomic classification.</title>
        <authorList>
            <person name="Goeker M."/>
        </authorList>
    </citation>
    <scope>NUCLEOTIDE SEQUENCE [LARGE SCALE GENOMIC DNA]</scope>
    <source>
        <strain evidence="2 3">DSM 26427</strain>
    </source>
</reference>
<evidence type="ECO:0008006" key="4">
    <source>
        <dbReference type="Google" id="ProtNLM"/>
    </source>
</evidence>
<protein>
    <recommendedName>
        <fullName evidence="4">HNH endonuclease</fullName>
    </recommendedName>
</protein>
<organism evidence="2 3">
    <name type="scientific">Rhizobium herbae</name>
    <dbReference type="NCBI Taxonomy" id="508661"/>
    <lineage>
        <taxon>Bacteria</taxon>
        <taxon>Pseudomonadati</taxon>
        <taxon>Pseudomonadota</taxon>
        <taxon>Alphaproteobacteria</taxon>
        <taxon>Hyphomicrobiales</taxon>
        <taxon>Rhizobiaceae</taxon>
        <taxon>Rhizobium/Agrobacterium group</taxon>
        <taxon>Rhizobium</taxon>
    </lineage>
</organism>